<dbReference type="InterPro" id="IPR004107">
    <property type="entry name" value="Integrase_SAM-like_N"/>
</dbReference>
<feature type="domain" description="Tyr recombinase" evidence="12">
    <location>
        <begin position="152"/>
        <end position="325"/>
    </location>
</feature>
<dbReference type="Gene3D" id="1.10.150.130">
    <property type="match status" value="1"/>
</dbReference>
<evidence type="ECO:0000313" key="15">
    <source>
        <dbReference type="Proteomes" id="UP000515860"/>
    </source>
</evidence>
<dbReference type="InterPro" id="IPR013762">
    <property type="entry name" value="Integrase-like_cat_sf"/>
</dbReference>
<dbReference type="SUPFAM" id="SSF56349">
    <property type="entry name" value="DNA breaking-rejoining enzymes"/>
    <property type="match status" value="1"/>
</dbReference>
<dbReference type="Pfam" id="PF00589">
    <property type="entry name" value="Phage_integrase"/>
    <property type="match status" value="1"/>
</dbReference>
<evidence type="ECO:0000259" key="12">
    <source>
        <dbReference type="PROSITE" id="PS51898"/>
    </source>
</evidence>
<evidence type="ECO:0000256" key="8">
    <source>
        <dbReference type="ARBA" id="ARBA00023125"/>
    </source>
</evidence>
<evidence type="ECO:0000256" key="5">
    <source>
        <dbReference type="ARBA" id="ARBA00022618"/>
    </source>
</evidence>
<dbReference type="InterPro" id="IPR050090">
    <property type="entry name" value="Tyrosine_recombinase_XerCD"/>
</dbReference>
<comment type="similarity">
    <text evidence="3">Belongs to the 'phage' integrase family.</text>
</comment>
<dbReference type="RefSeq" id="WP_249328147.1">
    <property type="nucleotide sequence ID" value="NZ_CP060635.1"/>
</dbReference>
<dbReference type="GO" id="GO:0015074">
    <property type="term" value="P:DNA integration"/>
    <property type="evidence" value="ECO:0007669"/>
    <property type="project" value="UniProtKB-KW"/>
</dbReference>
<dbReference type="InterPro" id="IPR044068">
    <property type="entry name" value="CB"/>
</dbReference>
<dbReference type="PANTHER" id="PTHR30349:SF77">
    <property type="entry name" value="TYROSINE RECOMBINASE XERC"/>
    <property type="match status" value="1"/>
</dbReference>
<dbReference type="EMBL" id="CP060635">
    <property type="protein sequence ID" value="QNM07161.1"/>
    <property type="molecule type" value="Genomic_DNA"/>
</dbReference>
<keyword evidence="4" id="KW-0963">Cytoplasm</keyword>
<keyword evidence="6" id="KW-0159">Chromosome partition</keyword>
<keyword evidence="10" id="KW-0131">Cell cycle</keyword>
<protein>
    <submittedName>
        <fullName evidence="14">Tyrosine-type recombinase/integrase</fullName>
    </submittedName>
</protein>
<dbReference type="CDD" id="cd00397">
    <property type="entry name" value="DNA_BRE_C"/>
    <property type="match status" value="1"/>
</dbReference>
<dbReference type="InterPro" id="IPR010998">
    <property type="entry name" value="Integrase_recombinase_N"/>
</dbReference>
<comment type="subcellular location">
    <subcellularLocation>
        <location evidence="2">Cytoplasm</location>
    </subcellularLocation>
</comment>
<accession>A0A7G9G8M9</accession>
<evidence type="ECO:0000256" key="10">
    <source>
        <dbReference type="ARBA" id="ARBA00023306"/>
    </source>
</evidence>
<dbReference type="AlphaFoldDB" id="A0A7G9G8M9"/>
<dbReference type="PROSITE" id="PS51898">
    <property type="entry name" value="TYR_RECOMBINASE"/>
    <property type="match status" value="1"/>
</dbReference>
<gene>
    <name evidence="14" type="ORF">H9Q79_09310</name>
</gene>
<evidence type="ECO:0000256" key="6">
    <source>
        <dbReference type="ARBA" id="ARBA00022829"/>
    </source>
</evidence>
<reference evidence="14 15" key="1">
    <citation type="submission" date="2020-08" db="EMBL/GenBank/DDBJ databases">
        <authorList>
            <person name="Liu C."/>
            <person name="Sun Q."/>
        </authorList>
    </citation>
    <scope>NUCLEOTIDE SEQUENCE [LARGE SCALE GENOMIC DNA]</scope>
    <source>
        <strain evidence="14 15">NSJ-29</strain>
    </source>
</reference>
<keyword evidence="5" id="KW-0132">Cell division</keyword>
<dbReference type="GO" id="GO:0051301">
    <property type="term" value="P:cell division"/>
    <property type="evidence" value="ECO:0007669"/>
    <property type="project" value="UniProtKB-KW"/>
</dbReference>
<dbReference type="PANTHER" id="PTHR30349">
    <property type="entry name" value="PHAGE INTEGRASE-RELATED"/>
    <property type="match status" value="1"/>
</dbReference>
<evidence type="ECO:0000256" key="1">
    <source>
        <dbReference type="ARBA" id="ARBA00003283"/>
    </source>
</evidence>
<keyword evidence="7" id="KW-0229">DNA integration</keyword>
<evidence type="ECO:0000256" key="9">
    <source>
        <dbReference type="ARBA" id="ARBA00023172"/>
    </source>
</evidence>
<dbReference type="Pfam" id="PF13495">
    <property type="entry name" value="Phage_int_SAM_4"/>
    <property type="match status" value="1"/>
</dbReference>
<evidence type="ECO:0000256" key="3">
    <source>
        <dbReference type="ARBA" id="ARBA00008857"/>
    </source>
</evidence>
<evidence type="ECO:0000259" key="13">
    <source>
        <dbReference type="PROSITE" id="PS51900"/>
    </source>
</evidence>
<evidence type="ECO:0000256" key="11">
    <source>
        <dbReference type="PROSITE-ProRule" id="PRU01248"/>
    </source>
</evidence>
<evidence type="ECO:0000256" key="2">
    <source>
        <dbReference type="ARBA" id="ARBA00004496"/>
    </source>
</evidence>
<proteinExistence type="inferred from homology"/>
<keyword evidence="9" id="KW-0233">DNA recombination</keyword>
<name>A0A7G9G8M9_9FIRM</name>
<keyword evidence="15" id="KW-1185">Reference proteome</keyword>
<dbReference type="GO" id="GO:0003677">
    <property type="term" value="F:DNA binding"/>
    <property type="evidence" value="ECO:0007669"/>
    <property type="project" value="UniProtKB-UniRule"/>
</dbReference>
<comment type="function">
    <text evidence="1">Site-specific tyrosine recombinase, which acts by catalyzing the cutting and rejoining of the recombining DNA molecules.</text>
</comment>
<dbReference type="GO" id="GO:0006310">
    <property type="term" value="P:DNA recombination"/>
    <property type="evidence" value="ECO:0007669"/>
    <property type="project" value="UniProtKB-KW"/>
</dbReference>
<dbReference type="Gene3D" id="1.10.443.10">
    <property type="entry name" value="Intergrase catalytic core"/>
    <property type="match status" value="1"/>
</dbReference>
<dbReference type="PROSITE" id="PS51900">
    <property type="entry name" value="CB"/>
    <property type="match status" value="1"/>
</dbReference>
<dbReference type="Proteomes" id="UP000515860">
    <property type="component" value="Chromosome"/>
</dbReference>
<dbReference type="KEGG" id="whj:H9Q79_09310"/>
<dbReference type="InterPro" id="IPR011010">
    <property type="entry name" value="DNA_brk_join_enz"/>
</dbReference>
<evidence type="ECO:0000256" key="4">
    <source>
        <dbReference type="ARBA" id="ARBA00022490"/>
    </source>
</evidence>
<dbReference type="InterPro" id="IPR002104">
    <property type="entry name" value="Integrase_catalytic"/>
</dbReference>
<dbReference type="GO" id="GO:0007059">
    <property type="term" value="P:chromosome segregation"/>
    <property type="evidence" value="ECO:0007669"/>
    <property type="project" value="UniProtKB-KW"/>
</dbReference>
<evidence type="ECO:0000256" key="7">
    <source>
        <dbReference type="ARBA" id="ARBA00022908"/>
    </source>
</evidence>
<feature type="domain" description="Core-binding (CB)" evidence="13">
    <location>
        <begin position="46"/>
        <end position="131"/>
    </location>
</feature>
<evidence type="ECO:0000313" key="14">
    <source>
        <dbReference type="EMBL" id="QNM07161.1"/>
    </source>
</evidence>
<sequence length="329" mass="37948">MDKLIAAVLAAMQADLTPEQLQRLENVLVIKTHGLEIREEHTELIISERHWEKALRLYLASKRLENCSEGTLENYERCIQMLMQALNKRLAEITTNDLRYYLALYQERRGISLSYLETLRHYISSFFAWLNDEGYINRNPARRLKRVKVPQKIRRPYSAEEREHLRCLARTERDLALMEVLYSTAGRIGEVLALNRSDVNFTGREVVVYGQKGKKERAVCLTEEAAYHLRKYLAGRMDDNPALFVSLRAPFERLSAKAVQAMLRKLGAAAGIHAHPHKFRRTLLTDASMRGMSLQELQAYAGHAKPETTMIYVTVRTEEVKASFRKLVA</sequence>
<organism evidence="14 15">
    <name type="scientific">Wansuia hejianensis</name>
    <dbReference type="NCBI Taxonomy" id="2763667"/>
    <lineage>
        <taxon>Bacteria</taxon>
        <taxon>Bacillati</taxon>
        <taxon>Bacillota</taxon>
        <taxon>Clostridia</taxon>
        <taxon>Lachnospirales</taxon>
        <taxon>Lachnospiraceae</taxon>
        <taxon>Wansuia</taxon>
    </lineage>
</organism>
<keyword evidence="8 11" id="KW-0238">DNA-binding</keyword>
<dbReference type="GO" id="GO:0005737">
    <property type="term" value="C:cytoplasm"/>
    <property type="evidence" value="ECO:0007669"/>
    <property type="project" value="UniProtKB-SubCell"/>
</dbReference>